<dbReference type="SFLD" id="SFLDG01200">
    <property type="entry name" value="SUF1.1"/>
    <property type="match status" value="1"/>
</dbReference>
<dbReference type="SFLD" id="SFLDS00019">
    <property type="entry name" value="Glutathione_Transferase_(cytos"/>
    <property type="match status" value="1"/>
</dbReference>
<dbReference type="SFLD" id="SFLDG01180">
    <property type="entry name" value="SUF1"/>
    <property type="match status" value="1"/>
</dbReference>
<evidence type="ECO:0000256" key="1">
    <source>
        <dbReference type="ARBA" id="ARBA00006475"/>
    </source>
</evidence>
<dbReference type="PANTHER" id="PTHR12289:SF41">
    <property type="entry name" value="FAILED AXON CONNECTIONS-RELATED"/>
    <property type="match status" value="1"/>
</dbReference>
<dbReference type="SUPFAM" id="SSF47616">
    <property type="entry name" value="GST C-terminal domain-like"/>
    <property type="match status" value="1"/>
</dbReference>
<name>A0ABP1QB82_9HEXA</name>
<dbReference type="InterPro" id="IPR036249">
    <property type="entry name" value="Thioredoxin-like_sf"/>
</dbReference>
<dbReference type="InterPro" id="IPR033468">
    <property type="entry name" value="Metaxin_GST"/>
</dbReference>
<dbReference type="Pfam" id="PF17171">
    <property type="entry name" value="GST_C_6"/>
    <property type="match status" value="1"/>
</dbReference>
<accession>A0ABP1QB82</accession>
<proteinExistence type="inferred from homology"/>
<dbReference type="InterPro" id="IPR026928">
    <property type="entry name" value="FAX/IsoI-like"/>
</dbReference>
<evidence type="ECO:0000313" key="5">
    <source>
        <dbReference type="EMBL" id="CAL8096534.1"/>
    </source>
</evidence>
<dbReference type="InterPro" id="IPR036282">
    <property type="entry name" value="Glutathione-S-Trfase_C_sf"/>
</dbReference>
<organism evidence="5 6">
    <name type="scientific">Orchesella dallaii</name>
    <dbReference type="NCBI Taxonomy" id="48710"/>
    <lineage>
        <taxon>Eukaryota</taxon>
        <taxon>Metazoa</taxon>
        <taxon>Ecdysozoa</taxon>
        <taxon>Arthropoda</taxon>
        <taxon>Hexapoda</taxon>
        <taxon>Collembola</taxon>
        <taxon>Entomobryomorpha</taxon>
        <taxon>Entomobryoidea</taxon>
        <taxon>Orchesellidae</taxon>
        <taxon>Orchesellinae</taxon>
        <taxon>Orchesella</taxon>
    </lineage>
</organism>
<dbReference type="EMBL" id="CAXLJM020000028">
    <property type="protein sequence ID" value="CAL8096534.1"/>
    <property type="molecule type" value="Genomic_DNA"/>
</dbReference>
<keyword evidence="2" id="KW-0812">Transmembrane</keyword>
<dbReference type="Gene3D" id="1.20.1050.10">
    <property type="match status" value="1"/>
</dbReference>
<feature type="transmembrane region" description="Helical" evidence="2">
    <location>
        <begin position="16"/>
        <end position="40"/>
    </location>
</feature>
<dbReference type="InterPro" id="IPR040079">
    <property type="entry name" value="Glutathione_S-Trfase"/>
</dbReference>
<comment type="similarity">
    <text evidence="1">Belongs to the FAX family.</text>
</comment>
<dbReference type="SUPFAM" id="SSF52833">
    <property type="entry name" value="Thioredoxin-like"/>
    <property type="match status" value="1"/>
</dbReference>
<keyword evidence="2" id="KW-0472">Membrane</keyword>
<reference evidence="5 6" key="1">
    <citation type="submission" date="2024-08" db="EMBL/GenBank/DDBJ databases">
        <authorList>
            <person name="Cucini C."/>
            <person name="Frati F."/>
        </authorList>
    </citation>
    <scope>NUCLEOTIDE SEQUENCE [LARGE SCALE GENOMIC DNA]</scope>
</reference>
<dbReference type="PANTHER" id="PTHR12289">
    <property type="entry name" value="METAXIN RELATED"/>
    <property type="match status" value="1"/>
</dbReference>
<evidence type="ECO:0000259" key="3">
    <source>
        <dbReference type="Pfam" id="PF17171"/>
    </source>
</evidence>
<dbReference type="Pfam" id="PF17172">
    <property type="entry name" value="GST_N_4"/>
    <property type="match status" value="1"/>
</dbReference>
<comment type="caution">
    <text evidence="5">The sequence shown here is derived from an EMBL/GenBank/DDBJ whole genome shotgun (WGS) entry which is preliminary data.</text>
</comment>
<dbReference type="Proteomes" id="UP001642540">
    <property type="component" value="Unassembled WGS sequence"/>
</dbReference>
<feature type="domain" description="Metaxin glutathione S-transferase" evidence="3">
    <location>
        <begin position="219"/>
        <end position="281"/>
    </location>
</feature>
<feature type="domain" description="Thioredoxin-like fold" evidence="4">
    <location>
        <begin position="73"/>
        <end position="164"/>
    </location>
</feature>
<evidence type="ECO:0000259" key="4">
    <source>
        <dbReference type="Pfam" id="PF17172"/>
    </source>
</evidence>
<dbReference type="CDD" id="cd03193">
    <property type="entry name" value="GST_C_Metaxin"/>
    <property type="match status" value="1"/>
</dbReference>
<protein>
    <recommendedName>
        <fullName evidence="7">Failed axon connections</fullName>
    </recommendedName>
</protein>
<keyword evidence="2" id="KW-1133">Transmembrane helix</keyword>
<evidence type="ECO:0000256" key="2">
    <source>
        <dbReference type="SAM" id="Phobius"/>
    </source>
</evidence>
<sequence length="302" mass="34607">MEKFQDIVSPNVRDCIAVTFITVGGVVVLTRVSGSILKWISAKNVERRWKHTPKDVVILHQIPPAVAAPNASPFALKLETYLRMAKIPYENDFVDGMGPKGKTPWITLNGQHISDSQLCIEFLAKKFERKIGNHSDEEMAISAMARIMMDEHFYWGLLMWRYVHSLPKGFGPEKVFSFPLPKFVVKMLLSLNIRRKVYIAAWIQGLARHSEDEIVQIISNDLQVLSKLLGNKKFMLGDEPCEDDCAIFGELAQALWCMPGSPYEKLLNGELQNLKEYCLRMKDVYWQDWESSKVLPQTWLMS</sequence>
<gene>
    <name evidence="5" type="ORF">ODALV1_LOCUS9387</name>
</gene>
<dbReference type="InterPro" id="IPR050931">
    <property type="entry name" value="Mito_Protein_Transport_Metaxin"/>
</dbReference>
<dbReference type="InterPro" id="IPR012336">
    <property type="entry name" value="Thioredoxin-like_fold"/>
</dbReference>
<dbReference type="CDD" id="cd03080">
    <property type="entry name" value="GST_N_Metaxin_like"/>
    <property type="match status" value="1"/>
</dbReference>
<evidence type="ECO:0008006" key="7">
    <source>
        <dbReference type="Google" id="ProtNLM"/>
    </source>
</evidence>
<keyword evidence="6" id="KW-1185">Reference proteome</keyword>
<evidence type="ECO:0000313" key="6">
    <source>
        <dbReference type="Proteomes" id="UP001642540"/>
    </source>
</evidence>